<dbReference type="EMBL" id="MN433457">
    <property type="protein sequence ID" value="QFX78590.1"/>
    <property type="molecule type" value="Genomic_DNA"/>
</dbReference>
<geneLocation type="plasmid" evidence="2">
    <name>pNK546-KPC</name>
</geneLocation>
<proteinExistence type="predicted"/>
<feature type="compositionally biased region" description="Basic and acidic residues" evidence="1">
    <location>
        <begin position="17"/>
        <end position="26"/>
    </location>
</feature>
<protein>
    <recommendedName>
        <fullName evidence="3">Integrase</fullName>
    </recommendedName>
</protein>
<feature type="region of interest" description="Disordered" evidence="1">
    <location>
        <begin position="1"/>
        <end position="28"/>
    </location>
</feature>
<keyword evidence="2" id="KW-0614">Plasmid</keyword>
<reference evidence="2" key="1">
    <citation type="submission" date="2019-09" db="EMBL/GenBank/DDBJ databases">
        <authorList>
            <person name="Li Z."/>
        </authorList>
    </citation>
    <scope>NUCLEOTIDE SEQUENCE</scope>
    <source>
        <strain evidence="2">PAB546</strain>
        <plasmid evidence="2">pNK546-KPC</plasmid>
    </source>
</reference>
<accession>A0A5P9WCN3</accession>
<organism evidence="2">
    <name type="scientific">Pseudomonas aeruginosa</name>
    <dbReference type="NCBI Taxonomy" id="287"/>
    <lineage>
        <taxon>Bacteria</taxon>
        <taxon>Pseudomonadati</taxon>
        <taxon>Pseudomonadota</taxon>
        <taxon>Gammaproteobacteria</taxon>
        <taxon>Pseudomonadales</taxon>
        <taxon>Pseudomonadaceae</taxon>
        <taxon>Pseudomonas</taxon>
    </lineage>
</organism>
<sequence>MLTEKGAYLRRLKPSSKPKEPNRRTVEQSTLQYTAWLETKVVDEESRHA</sequence>
<name>A0A5P9WCN3_PSEAI</name>
<dbReference type="AlphaFoldDB" id="A0A5P9WCN3"/>
<evidence type="ECO:0000256" key="1">
    <source>
        <dbReference type="SAM" id="MobiDB-lite"/>
    </source>
</evidence>
<evidence type="ECO:0000313" key="2">
    <source>
        <dbReference type="EMBL" id="QFX78590.1"/>
    </source>
</evidence>
<gene>
    <name evidence="2" type="ORF">pNK546KPC_0380</name>
</gene>
<evidence type="ECO:0008006" key="3">
    <source>
        <dbReference type="Google" id="ProtNLM"/>
    </source>
</evidence>